<evidence type="ECO:0000256" key="1">
    <source>
        <dbReference type="SAM" id="MobiDB-lite"/>
    </source>
</evidence>
<organism evidence="3 4">
    <name type="scientific">Sinorhizobium psoraleae</name>
    <dbReference type="NCBI Taxonomy" id="520838"/>
    <lineage>
        <taxon>Bacteria</taxon>
        <taxon>Pseudomonadati</taxon>
        <taxon>Pseudomonadota</taxon>
        <taxon>Alphaproteobacteria</taxon>
        <taxon>Hyphomicrobiales</taxon>
        <taxon>Rhizobiaceae</taxon>
        <taxon>Sinorhizobium/Ensifer group</taxon>
        <taxon>Sinorhizobium</taxon>
    </lineage>
</organism>
<sequence>MYKVLFLALSLALPPSKLLAQESPILPSNVIFVTSTGFWEESGALSQGYAEEKAGGATPGSQGAPESSPDGKRGYYKLIAVRQSDGTAQVHLQQIASAPTGPEVVSSAELEEFTALKPYITDIRPETSTGITTQPGMFATVYLKTDPSAKEPESWTVLIDDLGDIKIERATN</sequence>
<keyword evidence="4" id="KW-1185">Reference proteome</keyword>
<dbReference type="Proteomes" id="UP001079430">
    <property type="component" value="Unassembled WGS sequence"/>
</dbReference>
<feature type="chain" id="PRO_5045407011" evidence="2">
    <location>
        <begin position="21"/>
        <end position="172"/>
    </location>
</feature>
<evidence type="ECO:0000313" key="3">
    <source>
        <dbReference type="EMBL" id="MCZ4089607.1"/>
    </source>
</evidence>
<evidence type="ECO:0000256" key="2">
    <source>
        <dbReference type="SAM" id="SignalP"/>
    </source>
</evidence>
<protein>
    <submittedName>
        <fullName evidence="3">Uncharacterized protein</fullName>
    </submittedName>
</protein>
<keyword evidence="2" id="KW-0732">Signal</keyword>
<feature type="signal peptide" evidence="2">
    <location>
        <begin position="1"/>
        <end position="20"/>
    </location>
</feature>
<dbReference type="RefSeq" id="WP_269276482.1">
    <property type="nucleotide sequence ID" value="NZ_JAPVOI010000004.1"/>
</dbReference>
<evidence type="ECO:0000313" key="4">
    <source>
        <dbReference type="Proteomes" id="UP001079430"/>
    </source>
</evidence>
<accession>A0ABT4KF32</accession>
<gene>
    <name evidence="3" type="ORF">O3W52_05895</name>
</gene>
<name>A0ABT4KF32_9HYPH</name>
<comment type="caution">
    <text evidence="3">The sequence shown here is derived from an EMBL/GenBank/DDBJ whole genome shotgun (WGS) entry which is preliminary data.</text>
</comment>
<feature type="region of interest" description="Disordered" evidence="1">
    <location>
        <begin position="49"/>
        <end position="72"/>
    </location>
</feature>
<proteinExistence type="predicted"/>
<reference evidence="3" key="1">
    <citation type="submission" date="2022-10" db="EMBL/GenBank/DDBJ databases">
        <title>Whole genome sequencing of three plant growth promoting bacteria isolated from Vachellia tortilis subsp. raddiana in Morocco.</title>
        <authorList>
            <person name="Hnini M."/>
            <person name="Zouagui R."/>
            <person name="Zouagui H."/>
            <person name="Chemao Elfihri M.-W."/>
            <person name="Ibrahimi A."/>
            <person name="Sbabou L."/>
            <person name="Aurag J."/>
        </authorList>
    </citation>
    <scope>NUCLEOTIDE SEQUENCE</scope>
    <source>
        <strain evidence="3">LMR678</strain>
    </source>
</reference>
<dbReference type="EMBL" id="JAPVOI010000004">
    <property type="protein sequence ID" value="MCZ4089607.1"/>
    <property type="molecule type" value="Genomic_DNA"/>
</dbReference>